<dbReference type="InterPro" id="IPR019471">
    <property type="entry name" value="Interferon_reg_factor-3"/>
</dbReference>
<protein>
    <submittedName>
        <fullName evidence="3">Interferon regulatory factor 5</fullName>
    </submittedName>
</protein>
<dbReference type="GO" id="GO:0005634">
    <property type="term" value="C:nucleus"/>
    <property type="evidence" value="ECO:0007669"/>
    <property type="project" value="TreeGrafter"/>
</dbReference>
<dbReference type="Ensembl" id="ENSEBUT00000017490.1">
    <property type="protein sequence ID" value="ENSEBUP00000016914.1"/>
    <property type="gene ID" value="ENSEBUG00000010597.1"/>
</dbReference>
<dbReference type="Pfam" id="PF10401">
    <property type="entry name" value="IRF-3"/>
    <property type="match status" value="1"/>
</dbReference>
<accession>A0A8C4WX71</accession>
<feature type="transmembrane region" description="Helical" evidence="1">
    <location>
        <begin position="120"/>
        <end position="142"/>
    </location>
</feature>
<dbReference type="Pfam" id="PF00605">
    <property type="entry name" value="IRF"/>
    <property type="match status" value="1"/>
</dbReference>
<keyword evidence="1" id="KW-1133">Transmembrane helix</keyword>
<dbReference type="InterPro" id="IPR036388">
    <property type="entry name" value="WH-like_DNA-bd_sf"/>
</dbReference>
<proteinExistence type="predicted"/>
<name>A0A8C4WX71_EPTBU</name>
<evidence type="ECO:0000313" key="4">
    <source>
        <dbReference type="Proteomes" id="UP000694388"/>
    </source>
</evidence>
<keyword evidence="1" id="KW-0812">Transmembrane</keyword>
<dbReference type="InterPro" id="IPR017855">
    <property type="entry name" value="SMAD-like_dom_sf"/>
</dbReference>
<dbReference type="SMART" id="SM01243">
    <property type="entry name" value="IRF-3"/>
    <property type="match status" value="1"/>
</dbReference>
<organism evidence="3 4">
    <name type="scientific">Eptatretus burgeri</name>
    <name type="common">Inshore hagfish</name>
    <dbReference type="NCBI Taxonomy" id="7764"/>
    <lineage>
        <taxon>Eukaryota</taxon>
        <taxon>Metazoa</taxon>
        <taxon>Chordata</taxon>
        <taxon>Craniata</taxon>
        <taxon>Vertebrata</taxon>
        <taxon>Cyclostomata</taxon>
        <taxon>Myxini</taxon>
        <taxon>Myxiniformes</taxon>
        <taxon>Myxinidae</taxon>
        <taxon>Eptatretinae</taxon>
        <taxon>Eptatretus</taxon>
    </lineage>
</organism>
<reference evidence="3" key="1">
    <citation type="submission" date="2025-08" db="UniProtKB">
        <authorList>
            <consortium name="Ensembl"/>
        </authorList>
    </citation>
    <scope>IDENTIFICATION</scope>
</reference>
<dbReference type="SUPFAM" id="SSF49879">
    <property type="entry name" value="SMAD/FHA domain"/>
    <property type="match status" value="1"/>
</dbReference>
<dbReference type="Gene3D" id="2.60.200.10">
    <property type="match status" value="1"/>
</dbReference>
<dbReference type="SUPFAM" id="SSF46785">
    <property type="entry name" value="Winged helix' DNA-binding domain"/>
    <property type="match status" value="1"/>
</dbReference>
<dbReference type="PRINTS" id="PR00267">
    <property type="entry name" value="INTFRNREGFCT"/>
</dbReference>
<dbReference type="GO" id="GO:0002376">
    <property type="term" value="P:immune system process"/>
    <property type="evidence" value="ECO:0007669"/>
    <property type="project" value="TreeGrafter"/>
</dbReference>
<dbReference type="OMA" id="HENTYST"/>
<dbReference type="AlphaFoldDB" id="A0A8C4WX71"/>
<dbReference type="GO" id="GO:0045893">
    <property type="term" value="P:positive regulation of DNA-templated transcription"/>
    <property type="evidence" value="ECO:0007669"/>
    <property type="project" value="UniProtKB-ARBA"/>
</dbReference>
<dbReference type="InterPro" id="IPR001346">
    <property type="entry name" value="Interferon_reg_fact_DNA-bd_dom"/>
</dbReference>
<dbReference type="GeneTree" id="ENSGT00940000159926"/>
<dbReference type="PANTHER" id="PTHR11949:SF53">
    <property type="entry name" value="IRF TRYPTOPHAN PENTAD REPEAT DOMAIN-CONTAINING PROTEIN"/>
    <property type="match status" value="1"/>
</dbReference>
<feature type="domain" description="IRF tryptophan pentad repeat" evidence="2">
    <location>
        <begin position="7"/>
        <end position="111"/>
    </location>
</feature>
<dbReference type="InterPro" id="IPR036390">
    <property type="entry name" value="WH_DNA-bd_sf"/>
</dbReference>
<dbReference type="SMART" id="SM00348">
    <property type="entry name" value="IRF"/>
    <property type="match status" value="1"/>
</dbReference>
<dbReference type="PANTHER" id="PTHR11949">
    <property type="entry name" value="INTERFERON REGULATORY FACTOR"/>
    <property type="match status" value="1"/>
</dbReference>
<evidence type="ECO:0000259" key="2">
    <source>
        <dbReference type="PROSITE" id="PS51507"/>
    </source>
</evidence>
<dbReference type="Gene3D" id="1.10.10.10">
    <property type="entry name" value="Winged helix-like DNA-binding domain superfamily/Winged helix DNA-binding domain"/>
    <property type="match status" value="1"/>
</dbReference>
<keyword evidence="4" id="KW-1185">Reference proteome</keyword>
<keyword evidence="1" id="KW-0472">Membrane</keyword>
<dbReference type="InterPro" id="IPR008984">
    <property type="entry name" value="SMAD_FHA_dom_sf"/>
</dbReference>
<dbReference type="GO" id="GO:0000981">
    <property type="term" value="F:DNA-binding transcription factor activity, RNA polymerase II-specific"/>
    <property type="evidence" value="ECO:0007669"/>
    <property type="project" value="TreeGrafter"/>
</dbReference>
<dbReference type="Proteomes" id="UP000694388">
    <property type="component" value="Unplaced"/>
</dbReference>
<dbReference type="CDD" id="cd00103">
    <property type="entry name" value="IRF"/>
    <property type="match status" value="1"/>
</dbReference>
<evidence type="ECO:0000313" key="3">
    <source>
        <dbReference type="Ensembl" id="ENSEBUP00000016914.1"/>
    </source>
</evidence>
<evidence type="ECO:0000256" key="1">
    <source>
        <dbReference type="SAM" id="Phobius"/>
    </source>
</evidence>
<dbReference type="PROSITE" id="PS51507">
    <property type="entry name" value="IRF_2"/>
    <property type="match status" value="1"/>
</dbReference>
<dbReference type="GO" id="GO:0000978">
    <property type="term" value="F:RNA polymerase II cis-regulatory region sequence-specific DNA binding"/>
    <property type="evidence" value="ECO:0007669"/>
    <property type="project" value="TreeGrafter"/>
</dbReference>
<sequence>MSGSKHKPRLGPWLIEQVNNGQYEGLHWLDVNKMQFQMPWNQTSRQDRSTGRCIFQAWAIATHKFQEGRDVPNPPKWKTNLRCALNKSQDFQMVKDCSKDSPPFKIYEIKRSNAGGQCRSTWAIVLIQLMQIIMALSFIFLIHPNTLGTNLTASNPTGSELEITVEYRGRRMLHTVLPREQDGCRLYTGSLLPHNSIHSGILGPQSYLQIQLPPVDDIESIRQKRLTMHLLEHSERGLLLRSGDEGIFAKRLCQCKVYWSGLGTGPGLASETKPQVLCRETEICLFEYQFFFQELINFLEGRSLVLPEYRILLCFGEEWPDPNKPKHRKLIMVQASRRPLLYHHNTVPMSLEFWPCELIKLQGGLKVTLPLPSTFPSWPPKPVADWASSLMQSPSLAHLSS</sequence>
<reference evidence="3" key="2">
    <citation type="submission" date="2025-09" db="UniProtKB">
        <authorList>
            <consortium name="Ensembl"/>
        </authorList>
    </citation>
    <scope>IDENTIFICATION</scope>
</reference>